<sequence length="164" mass="18236">MTYPVYGETVEEIKRSIADNAPSRNGNSYYAGLTKWNLAATYDLIPTHQGCLLDNAEVYLTLRIHLPVLAQKPRSAALEREWRRFFNSLNAHEALHGQNAHRAATTLLAKISGKRTDVPCSRAKLIAEQATQTLIERISAYDKDLDARTHHGATQGAILNPSVQ</sequence>
<evidence type="ECO:0000313" key="1">
    <source>
        <dbReference type="EMBL" id="MBM5459004.1"/>
    </source>
</evidence>
<dbReference type="Pfam" id="PF06037">
    <property type="entry name" value="DUF922"/>
    <property type="match status" value="1"/>
</dbReference>
<dbReference type="Proteomes" id="UP000745663">
    <property type="component" value="Unassembled WGS sequence"/>
</dbReference>
<proteinExistence type="predicted"/>
<evidence type="ECO:0000313" key="2">
    <source>
        <dbReference type="Proteomes" id="UP000745663"/>
    </source>
</evidence>
<reference evidence="1 2" key="1">
    <citation type="submission" date="2020-08" db="EMBL/GenBank/DDBJ databases">
        <title>Description of novel Pseudomonas species.</title>
        <authorList>
            <person name="Duman M."/>
            <person name="Mulet M."/>
            <person name="Altun S."/>
            <person name="Saticioglu I.B."/>
            <person name="Lalucat J."/>
            <person name="Garcia-Valdes E."/>
        </authorList>
    </citation>
    <scope>NUCLEOTIDE SEQUENCE [LARGE SCALE GENOMIC DNA]</scope>
    <source>
        <strain evidence="1 2">P66</strain>
    </source>
</reference>
<organism evidence="1 2">
    <name type="scientific">Pseudomonas arcuscaelestis</name>
    <dbReference type="NCBI Taxonomy" id="2710591"/>
    <lineage>
        <taxon>Bacteria</taxon>
        <taxon>Pseudomonadati</taxon>
        <taxon>Pseudomonadota</taxon>
        <taxon>Gammaproteobacteria</taxon>
        <taxon>Pseudomonadales</taxon>
        <taxon>Pseudomonadaceae</taxon>
        <taxon>Pseudomonas</taxon>
    </lineage>
</organism>
<name>A0ABS2C1R5_9PSED</name>
<dbReference type="EMBL" id="JACOPV010000009">
    <property type="protein sequence ID" value="MBM5459004.1"/>
    <property type="molecule type" value="Genomic_DNA"/>
</dbReference>
<keyword evidence="2" id="KW-1185">Reference proteome</keyword>
<comment type="caution">
    <text evidence="1">The sequence shown here is derived from an EMBL/GenBank/DDBJ whole genome shotgun (WGS) entry which is preliminary data.</text>
</comment>
<gene>
    <name evidence="1" type="ORF">H8F21_15660</name>
</gene>
<protein>
    <submittedName>
        <fullName evidence="1">DUF922 domain-containing protein</fullName>
    </submittedName>
</protein>
<accession>A0ABS2C1R5</accession>
<dbReference type="InterPro" id="IPR010321">
    <property type="entry name" value="DUF922"/>
</dbReference>